<protein>
    <submittedName>
        <fullName evidence="1">Uncharacterized protein</fullName>
    </submittedName>
</protein>
<reference evidence="1 2" key="1">
    <citation type="submission" date="2019-03" db="EMBL/GenBank/DDBJ databases">
        <title>First draft genome of Liparis tanakae, snailfish: a comprehensive survey of snailfish specific genes.</title>
        <authorList>
            <person name="Kim W."/>
            <person name="Song I."/>
            <person name="Jeong J.-H."/>
            <person name="Kim D."/>
            <person name="Kim S."/>
            <person name="Ryu S."/>
            <person name="Song J.Y."/>
            <person name="Lee S.K."/>
        </authorList>
    </citation>
    <scope>NUCLEOTIDE SEQUENCE [LARGE SCALE GENOMIC DNA]</scope>
    <source>
        <tissue evidence="1">Muscle</tissue>
    </source>
</reference>
<dbReference type="EMBL" id="SRLO01004282">
    <property type="protein sequence ID" value="TNN30625.1"/>
    <property type="molecule type" value="Genomic_DNA"/>
</dbReference>
<gene>
    <name evidence="1" type="ORF">EYF80_059222</name>
</gene>
<sequence>MAASVMMRRTSFSIWELLHISSHVPLTCSCSASTISCLWLGTTKLITYDWSLEVEHSRAGGLVCSP</sequence>
<proteinExistence type="predicted"/>
<dbReference type="Proteomes" id="UP000314294">
    <property type="component" value="Unassembled WGS sequence"/>
</dbReference>
<comment type="caution">
    <text evidence="1">The sequence shown here is derived from an EMBL/GenBank/DDBJ whole genome shotgun (WGS) entry which is preliminary data.</text>
</comment>
<dbReference type="AlphaFoldDB" id="A0A4Z2EPC3"/>
<keyword evidence="2" id="KW-1185">Reference proteome</keyword>
<evidence type="ECO:0000313" key="2">
    <source>
        <dbReference type="Proteomes" id="UP000314294"/>
    </source>
</evidence>
<evidence type="ECO:0000313" key="1">
    <source>
        <dbReference type="EMBL" id="TNN30625.1"/>
    </source>
</evidence>
<accession>A0A4Z2EPC3</accession>
<organism evidence="1 2">
    <name type="scientific">Liparis tanakae</name>
    <name type="common">Tanaka's snailfish</name>
    <dbReference type="NCBI Taxonomy" id="230148"/>
    <lineage>
        <taxon>Eukaryota</taxon>
        <taxon>Metazoa</taxon>
        <taxon>Chordata</taxon>
        <taxon>Craniata</taxon>
        <taxon>Vertebrata</taxon>
        <taxon>Euteleostomi</taxon>
        <taxon>Actinopterygii</taxon>
        <taxon>Neopterygii</taxon>
        <taxon>Teleostei</taxon>
        <taxon>Neoteleostei</taxon>
        <taxon>Acanthomorphata</taxon>
        <taxon>Eupercaria</taxon>
        <taxon>Perciformes</taxon>
        <taxon>Cottioidei</taxon>
        <taxon>Cottales</taxon>
        <taxon>Liparidae</taxon>
        <taxon>Liparis</taxon>
    </lineage>
</organism>
<name>A0A4Z2EPC3_9TELE</name>